<dbReference type="InterPro" id="IPR011006">
    <property type="entry name" value="CheY-like_superfamily"/>
</dbReference>
<dbReference type="RefSeq" id="WP_024695042.1">
    <property type="nucleotide sequence ID" value="NZ_CP159362.1"/>
</dbReference>
<dbReference type="Gene3D" id="6.10.250.690">
    <property type="match status" value="1"/>
</dbReference>
<feature type="modified residue" description="4-aspartylphosphate" evidence="1">
    <location>
        <position position="60"/>
    </location>
</feature>
<dbReference type="PROSITE" id="PS50110">
    <property type="entry name" value="RESPONSE_REGULATORY"/>
    <property type="match status" value="1"/>
</dbReference>
<dbReference type="CDD" id="cd00077">
    <property type="entry name" value="HDc"/>
    <property type="match status" value="1"/>
</dbReference>
<dbReference type="InterPro" id="IPR003607">
    <property type="entry name" value="HD/PDEase_dom"/>
</dbReference>
<dbReference type="GO" id="GO:0000160">
    <property type="term" value="P:phosphorelay signal transduction system"/>
    <property type="evidence" value="ECO:0007669"/>
    <property type="project" value="InterPro"/>
</dbReference>
<dbReference type="SMART" id="SM00471">
    <property type="entry name" value="HDc"/>
    <property type="match status" value="1"/>
</dbReference>
<protein>
    <submittedName>
        <fullName evidence="4">HD domain-containing phosphohydrolase</fullName>
    </submittedName>
</protein>
<dbReference type="InterPro" id="IPR001789">
    <property type="entry name" value="Sig_transdc_resp-reg_receiver"/>
</dbReference>
<dbReference type="Gene3D" id="3.40.50.2300">
    <property type="match status" value="1"/>
</dbReference>
<dbReference type="SUPFAM" id="SSF52172">
    <property type="entry name" value="CheY-like"/>
    <property type="match status" value="1"/>
</dbReference>
<proteinExistence type="predicted"/>
<evidence type="ECO:0000259" key="3">
    <source>
        <dbReference type="PROSITE" id="PS51832"/>
    </source>
</evidence>
<dbReference type="PROSITE" id="PS51832">
    <property type="entry name" value="HD_GYP"/>
    <property type="match status" value="1"/>
</dbReference>
<dbReference type="SMART" id="SM00448">
    <property type="entry name" value="REC"/>
    <property type="match status" value="1"/>
</dbReference>
<dbReference type="Pfam" id="PF00072">
    <property type="entry name" value="Response_reg"/>
    <property type="match status" value="1"/>
</dbReference>
<dbReference type="InterPro" id="IPR052020">
    <property type="entry name" value="Cyclic_di-GMP/3'3'-cGAMP_PDE"/>
</dbReference>
<sequence length="356" mass="39742">MFSTIRGDAVIVIIDDVATNILLLESCLRAFNLQHIRTFSNSADGLQWCRDNDWDLLLLDLDMPSPTGFDILDALQGRDRTVSSIIIVTALDDPHSRRIGLEKGANDYICKPIDMPEVLLRVRGCLMLAQSSRLLKAAKHELELKVEQRTAQLQESYRAMLRSLSRAASYRDNDTGDHIDRIGQSAALLARKIGMPASWCDLIRQAAPMHDVGKIGVPDSILQKPGPLTSEERAQMQTHPRIGYEILHDPHGSGLTDMAAEISLGHHEKWDGSGYPSGLKGEDIPLSARIVALCDVYDALRMVRPYKPAWDIEAAASYIKEHAGSHFDPVLSDVFCEVINELERLKLVQSERMDER</sequence>
<accession>A0AAU8LIC7</accession>
<reference evidence="4" key="2">
    <citation type="submission" date="2024-07" db="EMBL/GenBank/DDBJ databases">
        <title>A complete genome sequence for Pseudomonas syringae CC1417.</title>
        <authorList>
            <person name="Baltrus D.A."/>
        </authorList>
    </citation>
    <scope>NUCLEOTIDE SEQUENCE</scope>
    <source>
        <strain evidence="4">CC1417</strain>
    </source>
</reference>
<dbReference type="Pfam" id="PF13487">
    <property type="entry name" value="HD_5"/>
    <property type="match status" value="1"/>
</dbReference>
<dbReference type="PANTHER" id="PTHR45228:SF1">
    <property type="entry name" value="CYCLIC DI-GMP PHOSPHODIESTERASE TM_0186"/>
    <property type="match status" value="1"/>
</dbReference>
<keyword evidence="1" id="KW-0597">Phosphoprotein</keyword>
<dbReference type="AlphaFoldDB" id="A0AAU8LIC7"/>
<dbReference type="Gene3D" id="1.10.3210.10">
    <property type="entry name" value="Hypothetical protein af1432"/>
    <property type="match status" value="1"/>
</dbReference>
<reference evidence="4" key="1">
    <citation type="journal article" date="2014" name="Genome Announc.">
        <title>Draft Genome Sequences of a Phylogenetically Diverse Suite of Pseudomonas syringae Strains from Multiple Source Populations.</title>
        <authorList>
            <person name="Baltrus D.A."/>
            <person name="Yourstone S."/>
            <person name="Lind A."/>
            <person name="Guilbaud C."/>
            <person name="Sands D.C."/>
            <person name="Jones C.D."/>
            <person name="Morris C.E."/>
            <person name="Dangl J.L."/>
        </authorList>
    </citation>
    <scope>NUCLEOTIDE SEQUENCE</scope>
    <source>
        <strain evidence="4">CC1417</strain>
    </source>
</reference>
<dbReference type="EMBL" id="CP159362">
    <property type="protein sequence ID" value="XCN68362.1"/>
    <property type="molecule type" value="Genomic_DNA"/>
</dbReference>
<name>A0AAU8LIC7_PSESX</name>
<dbReference type="SUPFAM" id="SSF109604">
    <property type="entry name" value="HD-domain/PDEase-like"/>
    <property type="match status" value="1"/>
</dbReference>
<dbReference type="InterPro" id="IPR037522">
    <property type="entry name" value="HD_GYP_dom"/>
</dbReference>
<feature type="domain" description="Response regulatory" evidence="2">
    <location>
        <begin position="10"/>
        <end position="126"/>
    </location>
</feature>
<evidence type="ECO:0000313" key="4">
    <source>
        <dbReference type="EMBL" id="XCN68362.1"/>
    </source>
</evidence>
<dbReference type="GO" id="GO:0008081">
    <property type="term" value="F:phosphoric diester hydrolase activity"/>
    <property type="evidence" value="ECO:0007669"/>
    <property type="project" value="UniProtKB-ARBA"/>
</dbReference>
<gene>
    <name evidence="4" type="ORF">N011_03425</name>
</gene>
<evidence type="ECO:0000256" key="1">
    <source>
        <dbReference type="PROSITE-ProRule" id="PRU00169"/>
    </source>
</evidence>
<organism evidence="4">
    <name type="scientific">Pseudomonas syringae CC1417</name>
    <dbReference type="NCBI Taxonomy" id="1357272"/>
    <lineage>
        <taxon>Bacteria</taxon>
        <taxon>Pseudomonadati</taxon>
        <taxon>Pseudomonadota</taxon>
        <taxon>Gammaproteobacteria</taxon>
        <taxon>Pseudomonadales</taxon>
        <taxon>Pseudomonadaceae</taxon>
        <taxon>Pseudomonas</taxon>
        <taxon>Pseudomonas syringae</taxon>
    </lineage>
</organism>
<dbReference type="PANTHER" id="PTHR45228">
    <property type="entry name" value="CYCLIC DI-GMP PHOSPHODIESTERASE TM_0186-RELATED"/>
    <property type="match status" value="1"/>
</dbReference>
<evidence type="ECO:0000259" key="2">
    <source>
        <dbReference type="PROSITE" id="PS50110"/>
    </source>
</evidence>
<feature type="domain" description="HD-GYP" evidence="3">
    <location>
        <begin position="153"/>
        <end position="351"/>
    </location>
</feature>